<feature type="domain" description="Periplasmic binding protein" evidence="4">
    <location>
        <begin position="50"/>
        <end position="304"/>
    </location>
</feature>
<dbReference type="InterPro" id="IPR028082">
    <property type="entry name" value="Peripla_BP_I"/>
</dbReference>
<keyword evidence="3" id="KW-0732">Signal</keyword>
<dbReference type="EMBL" id="JBHSAM010000034">
    <property type="protein sequence ID" value="MFC4103234.1"/>
    <property type="molecule type" value="Genomic_DNA"/>
</dbReference>
<dbReference type="RefSeq" id="WP_377721812.1">
    <property type="nucleotide sequence ID" value="NZ_JBHSAM010000034.1"/>
</dbReference>
<evidence type="ECO:0000259" key="4">
    <source>
        <dbReference type="Pfam" id="PF13407"/>
    </source>
</evidence>
<evidence type="ECO:0000256" key="2">
    <source>
        <dbReference type="ARBA" id="ARBA00007639"/>
    </source>
</evidence>
<protein>
    <submittedName>
        <fullName evidence="5">Substrate-binding domain-containing protein</fullName>
    </submittedName>
</protein>
<evidence type="ECO:0000256" key="3">
    <source>
        <dbReference type="ARBA" id="ARBA00022729"/>
    </source>
</evidence>
<evidence type="ECO:0000313" key="5">
    <source>
        <dbReference type="EMBL" id="MFC4103234.1"/>
    </source>
</evidence>
<comment type="similarity">
    <text evidence="2">Belongs to the bacterial solute-binding protein 2 family.</text>
</comment>
<proteinExistence type="inferred from homology"/>
<sequence length="329" mass="34904">MANRIWNAGILLLFLLLAALLLQFIRASSAIGDLFPSGGASGTTAVRKQIALIAQERDNPFWRSIEEGAREAAETAGAALVYMGPARIDPSEQIRLLKKAIASKYDAIVLQGLGGQADYRQLIDEAAAQDIPVLVLDTDEPGSKRLAYVGTDNQAAGVLMGELIAQRTGGQGRIGVLIGSEKAANQQLRLSGLRKAIGGYPGLSVQAVRATAISRLQAQREAERMLAAGEKLDVLVGFSALDGEGMIAAAQRLGRTDALLLAFDDLAATRAGIADGRIAASVVQLPREMGAQAIELLRRHWAGEDIGGEHFTKVFMLDSLNVDSLPEAR</sequence>
<name>A0ABV8KB36_9BACL</name>
<comment type="caution">
    <text evidence="5">The sequence shown here is derived from an EMBL/GenBank/DDBJ whole genome shotgun (WGS) entry which is preliminary data.</text>
</comment>
<dbReference type="PANTHER" id="PTHR46847">
    <property type="entry name" value="D-ALLOSE-BINDING PERIPLASMIC PROTEIN-RELATED"/>
    <property type="match status" value="1"/>
</dbReference>
<evidence type="ECO:0000313" key="6">
    <source>
        <dbReference type="Proteomes" id="UP001595715"/>
    </source>
</evidence>
<dbReference type="Proteomes" id="UP001595715">
    <property type="component" value="Unassembled WGS sequence"/>
</dbReference>
<keyword evidence="6" id="KW-1185">Reference proteome</keyword>
<dbReference type="Gene3D" id="3.40.50.2300">
    <property type="match status" value="2"/>
</dbReference>
<accession>A0ABV8KB36</accession>
<reference evidence="6" key="1">
    <citation type="journal article" date="2019" name="Int. J. Syst. Evol. Microbiol.">
        <title>The Global Catalogue of Microorganisms (GCM) 10K type strain sequencing project: providing services to taxonomists for standard genome sequencing and annotation.</title>
        <authorList>
            <consortium name="The Broad Institute Genomics Platform"/>
            <consortium name="The Broad Institute Genome Sequencing Center for Infectious Disease"/>
            <person name="Wu L."/>
            <person name="Ma J."/>
        </authorList>
    </citation>
    <scope>NUCLEOTIDE SEQUENCE [LARGE SCALE GENOMIC DNA]</scope>
    <source>
        <strain evidence="6">IBRC-M 10987</strain>
    </source>
</reference>
<dbReference type="PANTHER" id="PTHR46847:SF1">
    <property type="entry name" value="D-ALLOSE-BINDING PERIPLASMIC PROTEIN-RELATED"/>
    <property type="match status" value="1"/>
</dbReference>
<comment type="subcellular location">
    <subcellularLocation>
        <location evidence="1">Cell envelope</location>
    </subcellularLocation>
</comment>
<dbReference type="Pfam" id="PF13407">
    <property type="entry name" value="Peripla_BP_4"/>
    <property type="match status" value="1"/>
</dbReference>
<organism evidence="5 6">
    <name type="scientific">Paenibacillus xanthanilyticus</name>
    <dbReference type="NCBI Taxonomy" id="1783531"/>
    <lineage>
        <taxon>Bacteria</taxon>
        <taxon>Bacillati</taxon>
        <taxon>Bacillota</taxon>
        <taxon>Bacilli</taxon>
        <taxon>Bacillales</taxon>
        <taxon>Paenibacillaceae</taxon>
        <taxon>Paenibacillus</taxon>
    </lineage>
</organism>
<dbReference type="SUPFAM" id="SSF53822">
    <property type="entry name" value="Periplasmic binding protein-like I"/>
    <property type="match status" value="1"/>
</dbReference>
<evidence type="ECO:0000256" key="1">
    <source>
        <dbReference type="ARBA" id="ARBA00004196"/>
    </source>
</evidence>
<gene>
    <name evidence="5" type="ORF">ACFOZ8_26800</name>
</gene>
<dbReference type="InterPro" id="IPR025997">
    <property type="entry name" value="SBP_2_dom"/>
</dbReference>